<dbReference type="RefSeq" id="WP_068494770.1">
    <property type="nucleotide sequence ID" value="NZ_LWQT01000088.1"/>
</dbReference>
<evidence type="ECO:0000256" key="2">
    <source>
        <dbReference type="ARBA" id="ARBA00022552"/>
    </source>
</evidence>
<evidence type="ECO:0000256" key="3">
    <source>
        <dbReference type="ARBA" id="ARBA00022603"/>
    </source>
</evidence>
<comment type="caution">
    <text evidence="7">The sequence shown here is derived from an EMBL/GenBank/DDBJ whole genome shotgun (WGS) entry which is preliminary data.</text>
</comment>
<sequence>MADQAHIPVLLSEVVEALAPRDGGIYVDGTFGAGGYSMAVLNAARCTVHAIDRDPDAVARGRGLEAARGSAFVMIEGRFGDMDALLRARGVNQVDGVALDIGVSSMQLDEAERGFSFGKDGPLDMRMEQSGPSAADLVNGTAEEALADIIFRYGEERLSRRVAKAIVIARKDKKFERTSELAAVIRRVVPKHADGIDPATRTFQALRIAVNDELGELERGLAAAERLLAPGGRLAVVTFHSLEDRVVKGFFKDRSGEAARPSRHLPQAASGPAASFTLLHRRAVKAGAEETRLNPRARSAKLRAAIRTDAPAWAGQGRAS</sequence>
<dbReference type="AlphaFoldDB" id="A0A178MEX7"/>
<dbReference type="InterPro" id="IPR002903">
    <property type="entry name" value="RsmH"/>
</dbReference>
<dbReference type="GO" id="GO:0070475">
    <property type="term" value="P:rRNA base methylation"/>
    <property type="evidence" value="ECO:0007669"/>
    <property type="project" value="UniProtKB-UniRule"/>
</dbReference>
<dbReference type="SUPFAM" id="SSF81799">
    <property type="entry name" value="Putative methyltransferase TM0872, insert domain"/>
    <property type="match status" value="1"/>
</dbReference>
<dbReference type="GO" id="GO:0071424">
    <property type="term" value="F:rRNA (cytosine-N4-)-methyltransferase activity"/>
    <property type="evidence" value="ECO:0007669"/>
    <property type="project" value="UniProtKB-UniRule"/>
</dbReference>
<comment type="catalytic activity">
    <reaction evidence="6">
        <text>cytidine(1402) in 16S rRNA + S-adenosyl-L-methionine = N(4)-methylcytidine(1402) in 16S rRNA + S-adenosyl-L-homocysteine + H(+)</text>
        <dbReference type="Rhea" id="RHEA:42928"/>
        <dbReference type="Rhea" id="RHEA-COMP:10286"/>
        <dbReference type="Rhea" id="RHEA-COMP:10287"/>
        <dbReference type="ChEBI" id="CHEBI:15378"/>
        <dbReference type="ChEBI" id="CHEBI:57856"/>
        <dbReference type="ChEBI" id="CHEBI:59789"/>
        <dbReference type="ChEBI" id="CHEBI:74506"/>
        <dbReference type="ChEBI" id="CHEBI:82748"/>
        <dbReference type="EC" id="2.1.1.199"/>
    </reaction>
</comment>
<comment type="function">
    <text evidence="6">Specifically methylates the N4 position of cytidine in position 1402 (C1402) of 16S rRNA.</text>
</comment>
<gene>
    <name evidence="6" type="primary">rsmH</name>
    <name evidence="7" type="ORF">A6A04_05765</name>
</gene>
<reference evidence="7 8" key="1">
    <citation type="submission" date="2016-04" db="EMBL/GenBank/DDBJ databases">
        <title>Draft genome sequence of freshwater magnetotactic bacteria Magnetospirillum marisnigri SP-1 and Magnetospirillum moscoviense BB-1.</title>
        <authorList>
            <person name="Koziaeva V."/>
            <person name="Dziuba M.V."/>
            <person name="Ivanov T.M."/>
            <person name="Kuznetsov B."/>
            <person name="Grouzdev D.S."/>
        </authorList>
    </citation>
    <scope>NUCLEOTIDE SEQUENCE [LARGE SCALE GENOMIC DNA]</scope>
    <source>
        <strain evidence="7 8">SP-1</strain>
    </source>
</reference>
<keyword evidence="3 6" id="KW-0489">Methyltransferase</keyword>
<dbReference type="PANTHER" id="PTHR11265">
    <property type="entry name" value="S-ADENOSYL-METHYLTRANSFERASE MRAW"/>
    <property type="match status" value="1"/>
</dbReference>
<keyword evidence="6" id="KW-0963">Cytoplasm</keyword>
<accession>A0A178MEX7</accession>
<dbReference type="FunFam" id="1.10.150.170:FF:000003">
    <property type="entry name" value="Ribosomal RNA small subunit methyltransferase H"/>
    <property type="match status" value="1"/>
</dbReference>
<dbReference type="PANTHER" id="PTHR11265:SF0">
    <property type="entry name" value="12S RRNA N4-METHYLCYTIDINE METHYLTRANSFERASE"/>
    <property type="match status" value="1"/>
</dbReference>
<keyword evidence="2 6" id="KW-0698">rRNA processing</keyword>
<feature type="binding site" evidence="6">
    <location>
        <begin position="34"/>
        <end position="36"/>
    </location>
    <ligand>
        <name>S-adenosyl-L-methionine</name>
        <dbReference type="ChEBI" id="CHEBI:59789"/>
    </ligand>
</feature>
<dbReference type="Gene3D" id="3.40.50.150">
    <property type="entry name" value="Vaccinia Virus protein VP39"/>
    <property type="match status" value="1"/>
</dbReference>
<keyword evidence="8" id="KW-1185">Reference proteome</keyword>
<dbReference type="Proteomes" id="UP000078428">
    <property type="component" value="Unassembled WGS sequence"/>
</dbReference>
<protein>
    <recommendedName>
        <fullName evidence="6">Ribosomal RNA small subunit methyltransferase H</fullName>
        <ecNumber evidence="6">2.1.1.199</ecNumber>
    </recommendedName>
    <alternativeName>
        <fullName evidence="6">16S rRNA m(4)C1402 methyltransferase</fullName>
    </alternativeName>
    <alternativeName>
        <fullName evidence="6">rRNA (cytosine-N(4)-)-methyltransferase RsmH</fullName>
    </alternativeName>
</protein>
<keyword evidence="5 6" id="KW-0949">S-adenosyl-L-methionine</keyword>
<dbReference type="InterPro" id="IPR029063">
    <property type="entry name" value="SAM-dependent_MTases_sf"/>
</dbReference>
<evidence type="ECO:0000313" key="7">
    <source>
        <dbReference type="EMBL" id="OAN46618.1"/>
    </source>
</evidence>
<comment type="subcellular location">
    <subcellularLocation>
        <location evidence="6">Cytoplasm</location>
    </subcellularLocation>
</comment>
<proteinExistence type="inferred from homology"/>
<evidence type="ECO:0000256" key="4">
    <source>
        <dbReference type="ARBA" id="ARBA00022679"/>
    </source>
</evidence>
<dbReference type="EMBL" id="LWQT01000088">
    <property type="protein sequence ID" value="OAN46618.1"/>
    <property type="molecule type" value="Genomic_DNA"/>
</dbReference>
<dbReference type="GO" id="GO:0005737">
    <property type="term" value="C:cytoplasm"/>
    <property type="evidence" value="ECO:0007669"/>
    <property type="project" value="UniProtKB-SubCell"/>
</dbReference>
<dbReference type="HAMAP" id="MF_01007">
    <property type="entry name" value="16SrRNA_methyltr_H"/>
    <property type="match status" value="1"/>
</dbReference>
<organism evidence="7 8">
    <name type="scientific">Paramagnetospirillum marisnigri</name>
    <dbReference type="NCBI Taxonomy" id="1285242"/>
    <lineage>
        <taxon>Bacteria</taxon>
        <taxon>Pseudomonadati</taxon>
        <taxon>Pseudomonadota</taxon>
        <taxon>Alphaproteobacteria</taxon>
        <taxon>Rhodospirillales</taxon>
        <taxon>Magnetospirillaceae</taxon>
        <taxon>Paramagnetospirillum</taxon>
    </lineage>
</organism>
<dbReference type="InterPro" id="IPR023397">
    <property type="entry name" value="SAM-dep_MeTrfase_MraW_recog"/>
</dbReference>
<dbReference type="OrthoDB" id="9806637at2"/>
<feature type="binding site" evidence="6">
    <location>
        <position position="52"/>
    </location>
    <ligand>
        <name>S-adenosyl-L-methionine</name>
        <dbReference type="ChEBI" id="CHEBI:59789"/>
    </ligand>
</feature>
<dbReference type="SUPFAM" id="SSF53335">
    <property type="entry name" value="S-adenosyl-L-methionine-dependent methyltransferases"/>
    <property type="match status" value="1"/>
</dbReference>
<dbReference type="Pfam" id="PF01795">
    <property type="entry name" value="Methyltransf_5"/>
    <property type="match status" value="1"/>
</dbReference>
<evidence type="ECO:0000256" key="6">
    <source>
        <dbReference type="HAMAP-Rule" id="MF_01007"/>
    </source>
</evidence>
<feature type="binding site" evidence="6">
    <location>
        <position position="100"/>
    </location>
    <ligand>
        <name>S-adenosyl-L-methionine</name>
        <dbReference type="ChEBI" id="CHEBI:59789"/>
    </ligand>
</feature>
<feature type="binding site" evidence="6">
    <location>
        <position position="79"/>
    </location>
    <ligand>
        <name>S-adenosyl-L-methionine</name>
        <dbReference type="ChEBI" id="CHEBI:59789"/>
    </ligand>
</feature>
<feature type="binding site" evidence="6">
    <location>
        <position position="107"/>
    </location>
    <ligand>
        <name>S-adenosyl-L-methionine</name>
        <dbReference type="ChEBI" id="CHEBI:59789"/>
    </ligand>
</feature>
<name>A0A178MEX7_9PROT</name>
<dbReference type="PIRSF" id="PIRSF004486">
    <property type="entry name" value="MraW"/>
    <property type="match status" value="1"/>
</dbReference>
<evidence type="ECO:0000256" key="1">
    <source>
        <dbReference type="ARBA" id="ARBA00010396"/>
    </source>
</evidence>
<keyword evidence="4 6" id="KW-0808">Transferase</keyword>
<evidence type="ECO:0000313" key="8">
    <source>
        <dbReference type="Proteomes" id="UP000078428"/>
    </source>
</evidence>
<evidence type="ECO:0000256" key="5">
    <source>
        <dbReference type="ARBA" id="ARBA00022691"/>
    </source>
</evidence>
<dbReference type="EC" id="2.1.1.199" evidence="6"/>
<dbReference type="STRING" id="1285242.A6A04_05765"/>
<comment type="similarity">
    <text evidence="1 6">Belongs to the methyltransferase superfamily. RsmH family.</text>
</comment>
<dbReference type="Gene3D" id="1.10.150.170">
    <property type="entry name" value="Putative methyltransferase TM0872, insert domain"/>
    <property type="match status" value="1"/>
</dbReference>
<dbReference type="NCBIfam" id="TIGR00006">
    <property type="entry name" value="16S rRNA (cytosine(1402)-N(4))-methyltransferase RsmH"/>
    <property type="match status" value="1"/>
</dbReference>